<keyword evidence="4 5" id="KW-0472">Membrane</keyword>
<feature type="domain" description="RDD" evidence="6">
    <location>
        <begin position="13"/>
        <end position="137"/>
    </location>
</feature>
<comment type="caution">
    <text evidence="7">The sequence shown here is derived from an EMBL/GenBank/DDBJ whole genome shotgun (WGS) entry which is preliminary data.</text>
</comment>
<sequence length="144" mass="15162">MSKYTPPIAQGVLGNRLMAYIIDLIVIFVLTCAFYLVVGLLGILTFGLAWFALALPGAFIGILYSTLTVSSEKQATIGMRSVGIRLIDAQTGGTVPPLNAAVHALLFYAAAMSGILLALDILIGIFRADGRLGHDLVVGVVATR</sequence>
<evidence type="ECO:0000256" key="4">
    <source>
        <dbReference type="ARBA" id="ARBA00023136"/>
    </source>
</evidence>
<dbReference type="InterPro" id="IPR010432">
    <property type="entry name" value="RDD"/>
</dbReference>
<keyword evidence="8" id="KW-1185">Reference proteome</keyword>
<evidence type="ECO:0000256" key="2">
    <source>
        <dbReference type="ARBA" id="ARBA00022692"/>
    </source>
</evidence>
<evidence type="ECO:0000313" key="8">
    <source>
        <dbReference type="Proteomes" id="UP001418637"/>
    </source>
</evidence>
<dbReference type="EMBL" id="JBBYXI010000002">
    <property type="protein sequence ID" value="MEN3930623.1"/>
    <property type="molecule type" value="Genomic_DNA"/>
</dbReference>
<dbReference type="Proteomes" id="UP001418637">
    <property type="component" value="Unassembled WGS sequence"/>
</dbReference>
<evidence type="ECO:0000313" key="7">
    <source>
        <dbReference type="EMBL" id="MEN3930623.1"/>
    </source>
</evidence>
<name>A0ABV0BJ68_9HYPH</name>
<evidence type="ECO:0000256" key="1">
    <source>
        <dbReference type="ARBA" id="ARBA00004141"/>
    </source>
</evidence>
<protein>
    <submittedName>
        <fullName evidence="7">RDD family protein</fullName>
    </submittedName>
</protein>
<dbReference type="Pfam" id="PF06271">
    <property type="entry name" value="RDD"/>
    <property type="match status" value="1"/>
</dbReference>
<evidence type="ECO:0000256" key="5">
    <source>
        <dbReference type="SAM" id="Phobius"/>
    </source>
</evidence>
<organism evidence="7 8">
    <name type="scientific">Hohaiivirga grylli</name>
    <dbReference type="NCBI Taxonomy" id="3133970"/>
    <lineage>
        <taxon>Bacteria</taxon>
        <taxon>Pseudomonadati</taxon>
        <taxon>Pseudomonadota</taxon>
        <taxon>Alphaproteobacteria</taxon>
        <taxon>Hyphomicrobiales</taxon>
        <taxon>Methylobacteriaceae</taxon>
        <taxon>Hohaiivirga</taxon>
    </lineage>
</organism>
<keyword evidence="3 5" id="KW-1133">Transmembrane helix</keyword>
<evidence type="ECO:0000259" key="6">
    <source>
        <dbReference type="Pfam" id="PF06271"/>
    </source>
</evidence>
<keyword evidence="2 5" id="KW-0812">Transmembrane</keyword>
<proteinExistence type="predicted"/>
<gene>
    <name evidence="7" type="ORF">WJT86_06035</name>
</gene>
<feature type="transmembrane region" description="Helical" evidence="5">
    <location>
        <begin position="20"/>
        <end position="41"/>
    </location>
</feature>
<reference evidence="7 8" key="1">
    <citation type="submission" date="2024-04" db="EMBL/GenBank/DDBJ databases">
        <title>A novel species isolated from cricket.</title>
        <authorList>
            <person name="Wang H.-C."/>
        </authorList>
    </citation>
    <scope>NUCLEOTIDE SEQUENCE [LARGE SCALE GENOMIC DNA]</scope>
    <source>
        <strain evidence="7 8">WL0021</strain>
    </source>
</reference>
<feature type="transmembrane region" description="Helical" evidence="5">
    <location>
        <begin position="105"/>
        <end position="126"/>
    </location>
</feature>
<feature type="transmembrane region" description="Helical" evidence="5">
    <location>
        <begin position="48"/>
        <end position="67"/>
    </location>
</feature>
<comment type="subcellular location">
    <subcellularLocation>
        <location evidence="1">Membrane</location>
        <topology evidence="1">Multi-pass membrane protein</topology>
    </subcellularLocation>
</comment>
<dbReference type="RefSeq" id="WP_346336625.1">
    <property type="nucleotide sequence ID" value="NZ_JBBYXI010000002.1"/>
</dbReference>
<evidence type="ECO:0000256" key="3">
    <source>
        <dbReference type="ARBA" id="ARBA00022989"/>
    </source>
</evidence>
<accession>A0ABV0BJ68</accession>